<dbReference type="SMART" id="SM00225">
    <property type="entry name" value="BTB"/>
    <property type="match status" value="1"/>
</dbReference>
<reference evidence="2" key="1">
    <citation type="submission" date="2023-10" db="EMBL/GenBank/DDBJ databases">
        <authorList>
            <person name="Chen Y."/>
            <person name="Shah S."/>
            <person name="Dougan E. K."/>
            <person name="Thang M."/>
            <person name="Chan C."/>
        </authorList>
    </citation>
    <scope>NUCLEOTIDE SEQUENCE [LARGE SCALE GENOMIC DNA]</scope>
</reference>
<evidence type="ECO:0000313" key="2">
    <source>
        <dbReference type="EMBL" id="CAK0899758.1"/>
    </source>
</evidence>
<dbReference type="PANTHER" id="PTHR24413">
    <property type="entry name" value="SPECKLE-TYPE POZ PROTEIN"/>
    <property type="match status" value="1"/>
</dbReference>
<dbReference type="Pfam" id="PF00651">
    <property type="entry name" value="BTB"/>
    <property type="match status" value="1"/>
</dbReference>
<organism evidence="2 3">
    <name type="scientific">Prorocentrum cordatum</name>
    <dbReference type="NCBI Taxonomy" id="2364126"/>
    <lineage>
        <taxon>Eukaryota</taxon>
        <taxon>Sar</taxon>
        <taxon>Alveolata</taxon>
        <taxon>Dinophyceae</taxon>
        <taxon>Prorocentrales</taxon>
        <taxon>Prorocentraceae</taxon>
        <taxon>Prorocentrum</taxon>
    </lineage>
</organism>
<dbReference type="Proteomes" id="UP001189429">
    <property type="component" value="Unassembled WGS sequence"/>
</dbReference>
<dbReference type="EMBL" id="CAUYUJ010020660">
    <property type="protein sequence ID" value="CAK0899758.1"/>
    <property type="molecule type" value="Genomic_DNA"/>
</dbReference>
<evidence type="ECO:0000313" key="3">
    <source>
        <dbReference type="Proteomes" id="UP001189429"/>
    </source>
</evidence>
<gene>
    <name evidence="2" type="ORF">PCOR1329_LOCUS77199</name>
</gene>
<dbReference type="Gene3D" id="3.30.710.10">
    <property type="entry name" value="Potassium Channel Kv1.1, Chain A"/>
    <property type="match status" value="1"/>
</dbReference>
<name>A0ABN9XMN6_9DINO</name>
<dbReference type="PROSITE" id="PS50097">
    <property type="entry name" value="BTB"/>
    <property type="match status" value="1"/>
</dbReference>
<dbReference type="InterPro" id="IPR011333">
    <property type="entry name" value="SKP1/BTB/POZ_sf"/>
</dbReference>
<dbReference type="CDD" id="cd18186">
    <property type="entry name" value="BTB_POZ_ZBTB_KLHL-like"/>
    <property type="match status" value="1"/>
</dbReference>
<accession>A0ABN9XMN6</accession>
<dbReference type="InterPro" id="IPR000210">
    <property type="entry name" value="BTB/POZ_dom"/>
</dbReference>
<sequence>MWKDKHGRGFGVGDRVRVALGQLDNITSSEDFEGCCPDGWDFAMIGTLGAEGTAEEDPDPDEDDKLAWVAVTFDRKIGDRRQWCYRPTQLEIVDSTVAVPQGQLDLYDRLLEDQSFHDVTFKLSDGEERAHKSVLAAASSAFGTMFSPPMQEGATGKVSLPETPVATMRVFLRLLYSGGVESKDWQTAPSSADDEVIPLRTLLEVVTLARKYVVDNVLEVTVEALKRRLQSSKEDVNVYQDIFAAAIQMDLGAVRVAAIDVARSSSAVRQHYDSQRLRPEVQFELRGLWPPPRSSQAAPCRKRSRLV</sequence>
<comment type="caution">
    <text evidence="2">The sequence shown here is derived from an EMBL/GenBank/DDBJ whole genome shotgun (WGS) entry which is preliminary data.</text>
</comment>
<protein>
    <recommendedName>
        <fullName evidence="1">BTB domain-containing protein</fullName>
    </recommendedName>
</protein>
<proteinExistence type="predicted"/>
<keyword evidence="3" id="KW-1185">Reference proteome</keyword>
<dbReference type="SUPFAM" id="SSF54695">
    <property type="entry name" value="POZ domain"/>
    <property type="match status" value="1"/>
</dbReference>
<feature type="domain" description="BTB" evidence="1">
    <location>
        <begin position="117"/>
        <end position="184"/>
    </location>
</feature>
<evidence type="ECO:0000259" key="1">
    <source>
        <dbReference type="PROSITE" id="PS50097"/>
    </source>
</evidence>